<name>A0AAJ2R343_DELAC</name>
<dbReference type="EMBL" id="JAWWMZ010000016">
    <property type="protein sequence ID" value="MDX4957274.1"/>
    <property type="molecule type" value="Genomic_DNA"/>
</dbReference>
<protein>
    <submittedName>
        <fullName evidence="1">Uncharacterized protein</fullName>
    </submittedName>
</protein>
<reference evidence="1" key="1">
    <citation type="submission" date="2023-11" db="EMBL/GenBank/DDBJ databases">
        <title>Identification and selenium tolerance of Delftia acidovorans R3-25.</title>
        <authorList>
            <person name="Zhang S."/>
            <person name="Liu Y."/>
            <person name="Guo Y."/>
        </authorList>
    </citation>
    <scope>NUCLEOTIDE SEQUENCE</scope>
    <source>
        <strain evidence="1">R3-25</strain>
    </source>
</reference>
<dbReference type="Gene3D" id="3.90.320.10">
    <property type="match status" value="1"/>
</dbReference>
<dbReference type="InterPro" id="IPR011335">
    <property type="entry name" value="Restrct_endonuc-II-like"/>
</dbReference>
<proteinExistence type="predicted"/>
<dbReference type="InterPro" id="IPR011604">
    <property type="entry name" value="PDDEXK-like_dom_sf"/>
</dbReference>
<dbReference type="AlphaFoldDB" id="A0AAJ2R343"/>
<gene>
    <name evidence="1" type="ORF">SGN30_27975</name>
</gene>
<sequence>MLKPQLLFKPRASGLFNLMTDPRSKSEVLSEGAKTYLDKCAKELFYDYTTEAGSKETAKGLEVEDQAIELFNSVFFLDHKKNTERRETDYLTGECDIFTGSEIIDIKSSWSIATFPATVRAGDKKEYEWQARAYMHLWDVPRATIAYCLVDTPDHLVGYEDENLHIVSHISPELRITRVRYERDDALEKKLIERCKLAQDYLREELFRIESEHRGI</sequence>
<evidence type="ECO:0000313" key="1">
    <source>
        <dbReference type="EMBL" id="MDX4957274.1"/>
    </source>
</evidence>
<comment type="caution">
    <text evidence="1">The sequence shown here is derived from an EMBL/GenBank/DDBJ whole genome shotgun (WGS) entry which is preliminary data.</text>
</comment>
<organism evidence="1 2">
    <name type="scientific">Delftia acidovorans</name>
    <name type="common">Pseudomonas acidovorans</name>
    <name type="synonym">Comamonas acidovorans</name>
    <dbReference type="NCBI Taxonomy" id="80866"/>
    <lineage>
        <taxon>Bacteria</taxon>
        <taxon>Pseudomonadati</taxon>
        <taxon>Pseudomonadota</taxon>
        <taxon>Betaproteobacteria</taxon>
        <taxon>Burkholderiales</taxon>
        <taxon>Comamonadaceae</taxon>
        <taxon>Delftia</taxon>
    </lineage>
</organism>
<dbReference type="RefSeq" id="WP_319076739.1">
    <property type="nucleotide sequence ID" value="NZ_JAWWMZ010000016.1"/>
</dbReference>
<dbReference type="Proteomes" id="UP001287445">
    <property type="component" value="Unassembled WGS sequence"/>
</dbReference>
<dbReference type="SUPFAM" id="SSF52980">
    <property type="entry name" value="Restriction endonuclease-like"/>
    <property type="match status" value="1"/>
</dbReference>
<accession>A0AAJ2R343</accession>
<evidence type="ECO:0000313" key="2">
    <source>
        <dbReference type="Proteomes" id="UP001287445"/>
    </source>
</evidence>